<accession>A0A7W8D3I6</accession>
<evidence type="ECO:0000313" key="8">
    <source>
        <dbReference type="Proteomes" id="UP000521199"/>
    </source>
</evidence>
<keyword evidence="4" id="KW-0690">Ribosome biogenesis</keyword>
<dbReference type="InterPro" id="IPR039255">
    <property type="entry name" value="YceD_bac"/>
</dbReference>
<evidence type="ECO:0000256" key="2">
    <source>
        <dbReference type="ARBA" id="ARBA00010740"/>
    </source>
</evidence>
<dbReference type="GO" id="GO:0042254">
    <property type="term" value="P:ribosome biogenesis"/>
    <property type="evidence" value="ECO:0007669"/>
    <property type="project" value="UniProtKB-KW"/>
</dbReference>
<comment type="similarity">
    <text evidence="2">Belongs to the DUF177 domain family.</text>
</comment>
<dbReference type="PANTHER" id="PTHR38099">
    <property type="entry name" value="LARGE RIBOSOMAL RNA SUBUNIT ACCUMULATION PROTEIN YCED"/>
    <property type="match status" value="1"/>
</dbReference>
<evidence type="ECO:0000256" key="5">
    <source>
        <dbReference type="ARBA" id="ARBA00031841"/>
    </source>
</evidence>
<feature type="region of interest" description="Disordered" evidence="6">
    <location>
        <begin position="110"/>
        <end position="148"/>
    </location>
</feature>
<sequence>MTRLTDSLADSEGEVQYELHFGRDDLGIGVVHMRVQTRLPLVCQRSLERFEFPVAIDQRLGLIASERDEAGLPEGYEPVLLDQSAEVNLAELIEDELILALPVVPLKDGMDDVPPQTWSTGGPDEEPQESGAASNPFAALASMKQDRS</sequence>
<dbReference type="PANTHER" id="PTHR38099:SF1">
    <property type="entry name" value="LARGE RIBOSOMAL RNA SUBUNIT ACCUMULATION PROTEIN YCED"/>
    <property type="match status" value="1"/>
</dbReference>
<proteinExistence type="inferred from homology"/>
<evidence type="ECO:0000313" key="7">
    <source>
        <dbReference type="EMBL" id="MBB5206802.1"/>
    </source>
</evidence>
<dbReference type="GO" id="GO:0005829">
    <property type="term" value="C:cytosol"/>
    <property type="evidence" value="ECO:0007669"/>
    <property type="project" value="TreeGrafter"/>
</dbReference>
<dbReference type="Proteomes" id="UP000521199">
    <property type="component" value="Unassembled WGS sequence"/>
</dbReference>
<evidence type="ECO:0000256" key="3">
    <source>
        <dbReference type="ARBA" id="ARBA00015716"/>
    </source>
</evidence>
<gene>
    <name evidence="7" type="ORF">HNQ52_000318</name>
</gene>
<evidence type="ECO:0000256" key="6">
    <source>
        <dbReference type="SAM" id="MobiDB-lite"/>
    </source>
</evidence>
<dbReference type="RefSeq" id="WP_246387463.1">
    <property type="nucleotide sequence ID" value="NZ_JACHHP010000001.1"/>
</dbReference>
<evidence type="ECO:0000256" key="1">
    <source>
        <dbReference type="ARBA" id="ARBA00002868"/>
    </source>
</evidence>
<evidence type="ECO:0000256" key="4">
    <source>
        <dbReference type="ARBA" id="ARBA00022517"/>
    </source>
</evidence>
<protein>
    <recommendedName>
        <fullName evidence="3">Large ribosomal RNA subunit accumulation protein YceD</fullName>
    </recommendedName>
    <alternativeName>
        <fullName evidence="5">23S rRNA accumulation protein YceD</fullName>
    </alternativeName>
</protein>
<comment type="caution">
    <text evidence="7">The sequence shown here is derived from an EMBL/GenBank/DDBJ whole genome shotgun (WGS) entry which is preliminary data.</text>
</comment>
<dbReference type="EMBL" id="JACHHP010000001">
    <property type="protein sequence ID" value="MBB5206802.1"/>
    <property type="molecule type" value="Genomic_DNA"/>
</dbReference>
<dbReference type="Pfam" id="PF02620">
    <property type="entry name" value="YceD"/>
    <property type="match status" value="1"/>
</dbReference>
<reference evidence="7 8" key="1">
    <citation type="submission" date="2020-08" db="EMBL/GenBank/DDBJ databases">
        <title>Genomic Encyclopedia of Type Strains, Phase IV (KMG-IV): sequencing the most valuable type-strain genomes for metagenomic binning, comparative biology and taxonomic classification.</title>
        <authorList>
            <person name="Goeker M."/>
        </authorList>
    </citation>
    <scope>NUCLEOTIDE SEQUENCE [LARGE SCALE GENOMIC DNA]</scope>
    <source>
        <strain evidence="7 8">DSM 24163</strain>
    </source>
</reference>
<name>A0A7W8D3I6_9GAMM</name>
<organism evidence="7 8">
    <name type="scientific">Chiayiivirga flava</name>
    <dbReference type="NCBI Taxonomy" id="659595"/>
    <lineage>
        <taxon>Bacteria</taxon>
        <taxon>Pseudomonadati</taxon>
        <taxon>Pseudomonadota</taxon>
        <taxon>Gammaproteobacteria</taxon>
        <taxon>Lysobacterales</taxon>
        <taxon>Lysobacteraceae</taxon>
        <taxon>Chiayiivirga</taxon>
    </lineage>
</organism>
<comment type="function">
    <text evidence="1">Plays a role in synthesis, processing and/or stability of 23S rRNA.</text>
</comment>
<dbReference type="AlphaFoldDB" id="A0A7W8D3I6"/>
<keyword evidence="8" id="KW-1185">Reference proteome</keyword>
<dbReference type="InterPro" id="IPR003772">
    <property type="entry name" value="YceD"/>
</dbReference>